<accession>A0A840HZY8</accession>
<evidence type="ECO:0000259" key="7">
    <source>
        <dbReference type="Pfam" id="PF03553"/>
    </source>
</evidence>
<evidence type="ECO:0000313" key="8">
    <source>
        <dbReference type="EMBL" id="MBB4658396.1"/>
    </source>
</evidence>
<dbReference type="Pfam" id="PF03553">
    <property type="entry name" value="Na_H_antiporter"/>
    <property type="match status" value="1"/>
</dbReference>
<sequence length="452" mass="45540">MDTLSTLIPPLAAIAFAIVLRNVYGALLLALFLSEAFVAGGPVGGLTASFDRVVEVFGSAYNTQILLFCLLIGAVIALARDSGGVAATARALLGRGIVRTPRRAELMVAATGTALFVETNVSLLGSGVLGRPLYDAHGLSRERLAYIIDSTSAPVSVLVPFNGWGAYAMGLVAAQGLAQPFGVVLGAVPLNFYALLTVGLVYVTALTGRVFGPMRAADARTEAVAAPGGAAPTRPRYMWVPLGVLVGGALLFMTLTGGGSIVNGDGARSILWAVSLAALLGALLVRRDRVMDGQAVGRAVFGGIGEMVPLVTVLLLALALGASLNALGTGEMVARLAAGSLPPFLAPAVLFVAAGVASFSTGTSWGTYGLLIPIAMPLAAALGVPPTLALAAVLGGGVFGDHCSPLSDTTLIASVASGTEHLSHVTTQLPYALATGAAALAAYLISGLVVSL</sequence>
<dbReference type="PANTHER" id="PTHR43478:SF1">
    <property type="entry name" value="NA+_H+ ANTIPORTER NHAC-LIKE C-TERMINAL DOMAIN-CONTAINING PROTEIN"/>
    <property type="match status" value="1"/>
</dbReference>
<keyword evidence="9" id="KW-1185">Reference proteome</keyword>
<proteinExistence type="predicted"/>
<keyword evidence="2" id="KW-1003">Cell membrane</keyword>
<comment type="caution">
    <text evidence="8">The sequence shown here is derived from an EMBL/GenBank/DDBJ whole genome shotgun (WGS) entry which is preliminary data.</text>
</comment>
<dbReference type="Proteomes" id="UP000563524">
    <property type="component" value="Unassembled WGS sequence"/>
</dbReference>
<reference evidence="8 9" key="1">
    <citation type="submission" date="2020-08" db="EMBL/GenBank/DDBJ databases">
        <title>Genomic Encyclopedia of Type Strains, Phase IV (KMG-IV): sequencing the most valuable type-strain genomes for metagenomic binning, comparative biology and taxonomic classification.</title>
        <authorList>
            <person name="Goeker M."/>
        </authorList>
    </citation>
    <scope>NUCLEOTIDE SEQUENCE [LARGE SCALE GENOMIC DNA]</scope>
    <source>
        <strain evidence="8 9">DSM 102850</strain>
    </source>
</reference>
<feature type="transmembrane region" description="Helical" evidence="6">
    <location>
        <begin position="378"/>
        <end position="399"/>
    </location>
</feature>
<name>A0A840HZY8_9PROT</name>
<feature type="transmembrane region" description="Helical" evidence="6">
    <location>
        <begin position="429"/>
        <end position="450"/>
    </location>
</feature>
<evidence type="ECO:0000256" key="2">
    <source>
        <dbReference type="ARBA" id="ARBA00022475"/>
    </source>
</evidence>
<protein>
    <submittedName>
        <fullName evidence="8">Na+/H+ antiporter NhaC</fullName>
    </submittedName>
</protein>
<evidence type="ECO:0000256" key="5">
    <source>
        <dbReference type="ARBA" id="ARBA00023136"/>
    </source>
</evidence>
<dbReference type="AlphaFoldDB" id="A0A840HZY8"/>
<dbReference type="InterPro" id="IPR018461">
    <property type="entry name" value="Na/H_Antiport_NhaC-like_C"/>
</dbReference>
<keyword evidence="4 6" id="KW-1133">Transmembrane helix</keyword>
<evidence type="ECO:0000256" key="6">
    <source>
        <dbReference type="SAM" id="Phobius"/>
    </source>
</evidence>
<comment type="subcellular location">
    <subcellularLocation>
        <location evidence="1">Cell membrane</location>
        <topology evidence="1">Multi-pass membrane protein</topology>
    </subcellularLocation>
</comment>
<dbReference type="GO" id="GO:0005886">
    <property type="term" value="C:plasma membrane"/>
    <property type="evidence" value="ECO:0007669"/>
    <property type="project" value="UniProtKB-SubCell"/>
</dbReference>
<dbReference type="EMBL" id="JACHOB010000001">
    <property type="protein sequence ID" value="MBB4658396.1"/>
    <property type="molecule type" value="Genomic_DNA"/>
</dbReference>
<keyword evidence="3 6" id="KW-0812">Transmembrane</keyword>
<feature type="transmembrane region" description="Helical" evidence="6">
    <location>
        <begin position="299"/>
        <end position="324"/>
    </location>
</feature>
<feature type="transmembrane region" description="Helical" evidence="6">
    <location>
        <begin position="269"/>
        <end position="287"/>
    </location>
</feature>
<gene>
    <name evidence="8" type="ORF">GGQ59_000896</name>
</gene>
<feature type="domain" description="Na+/H+ antiporter NhaC-like C-terminal" evidence="7">
    <location>
        <begin position="180"/>
        <end position="447"/>
    </location>
</feature>
<feature type="transmembrane region" description="Helical" evidence="6">
    <location>
        <begin position="237"/>
        <end position="257"/>
    </location>
</feature>
<organism evidence="8 9">
    <name type="scientific">Parvularcula dongshanensis</name>
    <dbReference type="NCBI Taxonomy" id="1173995"/>
    <lineage>
        <taxon>Bacteria</taxon>
        <taxon>Pseudomonadati</taxon>
        <taxon>Pseudomonadota</taxon>
        <taxon>Alphaproteobacteria</taxon>
        <taxon>Parvularculales</taxon>
        <taxon>Parvularculaceae</taxon>
        <taxon>Parvularcula</taxon>
    </lineage>
</organism>
<evidence type="ECO:0000313" key="9">
    <source>
        <dbReference type="Proteomes" id="UP000563524"/>
    </source>
</evidence>
<evidence type="ECO:0000256" key="3">
    <source>
        <dbReference type="ARBA" id="ARBA00022692"/>
    </source>
</evidence>
<dbReference type="RefSeq" id="WP_183816182.1">
    <property type="nucleotide sequence ID" value="NZ_JACHOB010000001.1"/>
</dbReference>
<evidence type="ECO:0000256" key="4">
    <source>
        <dbReference type="ARBA" id="ARBA00022989"/>
    </source>
</evidence>
<feature type="transmembrane region" description="Helical" evidence="6">
    <location>
        <begin position="60"/>
        <end position="79"/>
    </location>
</feature>
<feature type="transmembrane region" description="Helical" evidence="6">
    <location>
        <begin position="190"/>
        <end position="211"/>
    </location>
</feature>
<evidence type="ECO:0000256" key="1">
    <source>
        <dbReference type="ARBA" id="ARBA00004651"/>
    </source>
</evidence>
<dbReference type="PANTHER" id="PTHR43478">
    <property type="entry name" value="NA+/H+ ANTIPORTER-RELATED"/>
    <property type="match status" value="1"/>
</dbReference>
<feature type="transmembrane region" description="Helical" evidence="6">
    <location>
        <begin position="27"/>
        <end position="48"/>
    </location>
</feature>
<feature type="transmembrane region" description="Helical" evidence="6">
    <location>
        <begin position="344"/>
        <end position="371"/>
    </location>
</feature>
<keyword evidence="5 6" id="KW-0472">Membrane</keyword>